<keyword evidence="7" id="KW-1185">Reference proteome</keyword>
<evidence type="ECO:0000256" key="3">
    <source>
        <dbReference type="ARBA" id="ARBA00023163"/>
    </source>
</evidence>
<reference evidence="6 7" key="1">
    <citation type="submission" date="2019-12" db="EMBL/GenBank/DDBJ databases">
        <authorList>
            <person name="Li J."/>
            <person name="Shi Y."/>
            <person name="Xu G."/>
            <person name="Xiao D."/>
            <person name="Ran X."/>
        </authorList>
    </citation>
    <scope>NUCLEOTIDE SEQUENCE [LARGE SCALE GENOMIC DNA]</scope>
    <source>
        <strain evidence="6 7">JCM 15915</strain>
    </source>
</reference>
<evidence type="ECO:0000256" key="2">
    <source>
        <dbReference type="ARBA" id="ARBA00023125"/>
    </source>
</evidence>
<dbReference type="InterPro" id="IPR036271">
    <property type="entry name" value="Tet_transcr_reg_TetR-rel_C_sf"/>
</dbReference>
<evidence type="ECO:0000313" key="7">
    <source>
        <dbReference type="Proteomes" id="UP000462152"/>
    </source>
</evidence>
<dbReference type="SUPFAM" id="SSF46689">
    <property type="entry name" value="Homeodomain-like"/>
    <property type="match status" value="1"/>
</dbReference>
<keyword evidence="1" id="KW-0805">Transcription regulation</keyword>
<dbReference type="Pfam" id="PF00440">
    <property type="entry name" value="TetR_N"/>
    <property type="match status" value="1"/>
</dbReference>
<dbReference type="Gene3D" id="1.10.357.10">
    <property type="entry name" value="Tetracycline Repressor, domain 2"/>
    <property type="match status" value="1"/>
</dbReference>
<dbReference type="PANTHER" id="PTHR30055">
    <property type="entry name" value="HTH-TYPE TRANSCRIPTIONAL REGULATOR RUTR"/>
    <property type="match status" value="1"/>
</dbReference>
<dbReference type="PROSITE" id="PS50977">
    <property type="entry name" value="HTH_TETR_2"/>
    <property type="match status" value="1"/>
</dbReference>
<dbReference type="Proteomes" id="UP000462152">
    <property type="component" value="Unassembled WGS sequence"/>
</dbReference>
<dbReference type="InterPro" id="IPR001647">
    <property type="entry name" value="HTH_TetR"/>
</dbReference>
<dbReference type="GO" id="GO:0000976">
    <property type="term" value="F:transcription cis-regulatory region binding"/>
    <property type="evidence" value="ECO:0007669"/>
    <property type="project" value="TreeGrafter"/>
</dbReference>
<dbReference type="OrthoDB" id="3173376at2"/>
<dbReference type="InterPro" id="IPR009057">
    <property type="entry name" value="Homeodomain-like_sf"/>
</dbReference>
<accession>A0A7K1LFD3</accession>
<dbReference type="AlphaFoldDB" id="A0A7K1LFD3"/>
<evidence type="ECO:0000259" key="5">
    <source>
        <dbReference type="PROSITE" id="PS50977"/>
    </source>
</evidence>
<evidence type="ECO:0000256" key="4">
    <source>
        <dbReference type="PROSITE-ProRule" id="PRU00335"/>
    </source>
</evidence>
<comment type="caution">
    <text evidence="6">The sequence shown here is derived from an EMBL/GenBank/DDBJ whole genome shotgun (WGS) entry which is preliminary data.</text>
</comment>
<feature type="DNA-binding region" description="H-T-H motif" evidence="4">
    <location>
        <begin position="36"/>
        <end position="55"/>
    </location>
</feature>
<keyword evidence="3" id="KW-0804">Transcription</keyword>
<name>A0A7K1LFD3_9MICC</name>
<dbReference type="RefSeq" id="WP_129313994.1">
    <property type="nucleotide sequence ID" value="NZ_NOIQ01000001.1"/>
</dbReference>
<keyword evidence="2 4" id="KW-0238">DNA-binding</keyword>
<dbReference type="Pfam" id="PF13305">
    <property type="entry name" value="TetR_C_33"/>
    <property type="match status" value="1"/>
</dbReference>
<proteinExistence type="predicted"/>
<gene>
    <name evidence="6" type="ORF">GMA10_01355</name>
</gene>
<dbReference type="InterPro" id="IPR025996">
    <property type="entry name" value="MT1864/Rv1816-like_C"/>
</dbReference>
<dbReference type="EMBL" id="WOGT01000001">
    <property type="protein sequence ID" value="MUN53885.1"/>
    <property type="molecule type" value="Genomic_DNA"/>
</dbReference>
<dbReference type="PANTHER" id="PTHR30055:SF220">
    <property type="entry name" value="TETR-FAMILY REGULATORY PROTEIN"/>
    <property type="match status" value="1"/>
</dbReference>
<evidence type="ECO:0000256" key="1">
    <source>
        <dbReference type="ARBA" id="ARBA00023015"/>
    </source>
</evidence>
<dbReference type="InterPro" id="IPR050109">
    <property type="entry name" value="HTH-type_TetR-like_transc_reg"/>
</dbReference>
<feature type="domain" description="HTH tetR-type" evidence="5">
    <location>
        <begin position="13"/>
        <end position="73"/>
    </location>
</feature>
<dbReference type="SUPFAM" id="SSF48498">
    <property type="entry name" value="Tetracyclin repressor-like, C-terminal domain"/>
    <property type="match status" value="1"/>
</dbReference>
<dbReference type="GO" id="GO:0003700">
    <property type="term" value="F:DNA-binding transcription factor activity"/>
    <property type="evidence" value="ECO:0007669"/>
    <property type="project" value="TreeGrafter"/>
</dbReference>
<organism evidence="6 7">
    <name type="scientific">Rothia koreensis</name>
    <dbReference type="NCBI Taxonomy" id="592378"/>
    <lineage>
        <taxon>Bacteria</taxon>
        <taxon>Bacillati</taxon>
        <taxon>Actinomycetota</taxon>
        <taxon>Actinomycetes</taxon>
        <taxon>Micrococcales</taxon>
        <taxon>Micrococcaceae</taxon>
        <taxon>Rothia</taxon>
    </lineage>
</organism>
<sequence>MTRQDEQRRYHHGELRQALMEAAERSLRERGLAQLSLRDLAREVGVSHAAPRRHFPERQDLLDALAETGFTRLGATIRDAIADSDEDLAARISRASVAFARFATENPALLELMNAAKHEPDTPQITRAAEEAFAPLVELIEEGQAIHALQAGPVDEIGMILYATVNGLAIMVNNGLLDTDRLDALVEDAVAQFLRGAAPVLSS</sequence>
<evidence type="ECO:0000313" key="6">
    <source>
        <dbReference type="EMBL" id="MUN53885.1"/>
    </source>
</evidence>
<protein>
    <submittedName>
        <fullName evidence="6">TetR family transcriptional regulator</fullName>
    </submittedName>
</protein>